<sequence>MASNKTNRVLENLEANTVIERPSNTPFTDYSVDQVYHLYKAHLQTIHKTDRDQFTDFTILVVDETCVRSSAKQCVLWYDAPDYNETDKVIKLERMHIPVEKVMPTLYALEQ</sequence>
<keyword evidence="2" id="KW-1185">Reference proteome</keyword>
<dbReference type="AlphaFoldDB" id="A0A8H3IZN5"/>
<comment type="caution">
    <text evidence="1">The sequence shown here is derived from an EMBL/GenBank/DDBJ whole genome shotgun (WGS) entry which is preliminary data.</text>
</comment>
<evidence type="ECO:0000313" key="1">
    <source>
        <dbReference type="EMBL" id="CAF9935649.1"/>
    </source>
</evidence>
<dbReference type="OrthoDB" id="5404077at2759"/>
<evidence type="ECO:0000313" key="2">
    <source>
        <dbReference type="Proteomes" id="UP000664203"/>
    </source>
</evidence>
<accession>A0A8H3IZN5</accession>
<dbReference type="Proteomes" id="UP000664203">
    <property type="component" value="Unassembled WGS sequence"/>
</dbReference>
<proteinExistence type="predicted"/>
<organism evidence="1 2">
    <name type="scientific">Alectoria fallacina</name>
    <dbReference type="NCBI Taxonomy" id="1903189"/>
    <lineage>
        <taxon>Eukaryota</taxon>
        <taxon>Fungi</taxon>
        <taxon>Dikarya</taxon>
        <taxon>Ascomycota</taxon>
        <taxon>Pezizomycotina</taxon>
        <taxon>Lecanoromycetes</taxon>
        <taxon>OSLEUM clade</taxon>
        <taxon>Lecanoromycetidae</taxon>
        <taxon>Lecanorales</taxon>
        <taxon>Lecanorineae</taxon>
        <taxon>Parmeliaceae</taxon>
        <taxon>Alectoria</taxon>
    </lineage>
</organism>
<protein>
    <submittedName>
        <fullName evidence="1">Uncharacterized protein</fullName>
    </submittedName>
</protein>
<name>A0A8H3IZN5_9LECA</name>
<reference evidence="1" key="1">
    <citation type="submission" date="2021-03" db="EMBL/GenBank/DDBJ databases">
        <authorList>
            <person name="Tagirdzhanova G."/>
        </authorList>
    </citation>
    <scope>NUCLEOTIDE SEQUENCE</scope>
</reference>
<gene>
    <name evidence="1" type="ORF">ALECFALPRED_006506</name>
</gene>
<dbReference type="EMBL" id="CAJPDR010000414">
    <property type="protein sequence ID" value="CAF9935649.1"/>
    <property type="molecule type" value="Genomic_DNA"/>
</dbReference>